<keyword evidence="4" id="KW-0798">TonB box</keyword>
<evidence type="ECO:0000259" key="5">
    <source>
        <dbReference type="Pfam" id="PF00593"/>
    </source>
</evidence>
<evidence type="ECO:0000256" key="3">
    <source>
        <dbReference type="ARBA" id="ARBA00023237"/>
    </source>
</evidence>
<accession>A0A0S4MPE6</accession>
<gene>
    <name evidence="7" type="ORF">JGI1_00115</name>
</gene>
<evidence type="ECO:0000256" key="1">
    <source>
        <dbReference type="ARBA" id="ARBA00004442"/>
    </source>
</evidence>
<dbReference type="SUPFAM" id="SSF56935">
    <property type="entry name" value="Porins"/>
    <property type="match status" value="1"/>
</dbReference>
<dbReference type="RefSeq" id="WP_140943925.1">
    <property type="nucleotide sequence ID" value="NZ_FAOO01000001.1"/>
</dbReference>
<dbReference type="OrthoDB" id="9768470at2"/>
<dbReference type="Gene3D" id="2.60.40.1120">
    <property type="entry name" value="Carboxypeptidase-like, regulatory domain"/>
    <property type="match status" value="1"/>
</dbReference>
<protein>
    <submittedName>
        <fullName evidence="7">TonB-dependent Receptor Plug Domain</fullName>
    </submittedName>
</protein>
<dbReference type="InterPro" id="IPR012910">
    <property type="entry name" value="Plug_dom"/>
</dbReference>
<dbReference type="EMBL" id="FAOO01000001">
    <property type="protein sequence ID" value="CUU00906.1"/>
    <property type="molecule type" value="Genomic_DNA"/>
</dbReference>
<keyword evidence="7" id="KW-0675">Receptor</keyword>
<dbReference type="InterPro" id="IPR037066">
    <property type="entry name" value="Plug_dom_sf"/>
</dbReference>
<dbReference type="InterPro" id="IPR036942">
    <property type="entry name" value="Beta-barrel_TonB_sf"/>
</dbReference>
<evidence type="ECO:0000259" key="6">
    <source>
        <dbReference type="Pfam" id="PF07715"/>
    </source>
</evidence>
<dbReference type="Gene3D" id="2.40.170.20">
    <property type="entry name" value="TonB-dependent receptor, beta-barrel domain"/>
    <property type="match status" value="1"/>
</dbReference>
<feature type="domain" description="TonB-dependent receptor-like beta-barrel" evidence="5">
    <location>
        <begin position="441"/>
        <end position="868"/>
    </location>
</feature>
<dbReference type="SUPFAM" id="SSF49464">
    <property type="entry name" value="Carboxypeptidase regulatory domain-like"/>
    <property type="match status" value="1"/>
</dbReference>
<keyword evidence="3" id="KW-0998">Cell outer membrane</keyword>
<dbReference type="InterPro" id="IPR008969">
    <property type="entry name" value="CarboxyPept-like_regulatory"/>
</dbReference>
<dbReference type="GO" id="GO:0009279">
    <property type="term" value="C:cell outer membrane"/>
    <property type="evidence" value="ECO:0007669"/>
    <property type="project" value="UniProtKB-SubCell"/>
</dbReference>
<dbReference type="Gene3D" id="2.170.130.10">
    <property type="entry name" value="TonB-dependent receptor, plug domain"/>
    <property type="match status" value="1"/>
</dbReference>
<evidence type="ECO:0000313" key="7">
    <source>
        <dbReference type="EMBL" id="CUU00906.1"/>
    </source>
</evidence>
<proteinExistence type="inferred from homology"/>
<dbReference type="Pfam" id="PF00593">
    <property type="entry name" value="TonB_dep_Rec_b-barrel"/>
    <property type="match status" value="1"/>
</dbReference>
<comment type="similarity">
    <text evidence="4">Belongs to the TonB-dependent receptor family.</text>
</comment>
<dbReference type="InterPro" id="IPR000531">
    <property type="entry name" value="Beta-barrel_TonB"/>
</dbReference>
<dbReference type="STRING" id="1643428.GCA_001442855_00108"/>
<keyword evidence="8" id="KW-1185">Reference proteome</keyword>
<organism evidence="7 8">
    <name type="scientific">Candidatus Thermokryptus mobilis</name>
    <dbReference type="NCBI Taxonomy" id="1643428"/>
    <lineage>
        <taxon>Bacteria</taxon>
        <taxon>Pseudomonadati</taxon>
        <taxon>Candidatus Kryptoniota</taxon>
        <taxon>Candidatus Thermokryptus</taxon>
    </lineage>
</organism>
<reference evidence="8" key="1">
    <citation type="submission" date="2015-11" db="EMBL/GenBank/DDBJ databases">
        <authorList>
            <person name="Varghese N."/>
        </authorList>
    </citation>
    <scope>NUCLEOTIDE SEQUENCE [LARGE SCALE GENOMIC DNA]</scope>
</reference>
<keyword evidence="2 4" id="KW-0472">Membrane</keyword>
<name>A0A0S4MPE6_9BACT</name>
<comment type="subcellular location">
    <subcellularLocation>
        <location evidence="1 4">Cell outer membrane</location>
    </subcellularLocation>
</comment>
<evidence type="ECO:0000313" key="8">
    <source>
        <dbReference type="Proteomes" id="UP000320623"/>
    </source>
</evidence>
<sequence length="899" mass="102117">MKMKLLLLLIVLFLVDFLFSQVQISGKVYDFSTGEPLAGVNIFLPDRGTGTSTGIDGHFKIKVSPGNVRIKFSYIGYKTLDTLLSVNKDIILEIRLKPEVVELGEVQVTASAVRDNTSILGFIAEKQISTNIFDGLSYKQIKMTIATTSADLMSKVVGVSVKQNKFVNVRGIDERYNVVTLNGSILPGTEPDKRSFAFDLIPAGLVQSVKIVKTFTPDLPGSSSGGFIDIMTLSFPESTLNEFSFSLNGIPGITFNSFSVYGMDKLSFFGVLNGKIGLPSNFPSDISKIPVEQRSLFAKEIPNLLNKNSLYHLPDLRMSFLRIGKLFKSHLSYSMAVIYRRTSLKQELELYEYEGDWSKRFEYQGNKYEREAQFGGLIELQAKFSNHTIGLRGISTVMFEDMFSHLRGFQYTDQGTEQIHLMTGVESRNLNFAQVYGEHSFGDVSLNWKASTSTVRNNQPDSRRLVYGRDIGDTESKFVVVLGPQANLKNGGILFSDLRDEVKEIRSQVKFPIWRFKFTSGFDLWQTKRNFEFRLIGVVVNLNGWTDYRMYYLPPDSIFIADNFRRNGFSLDEYKNGTNRYKATDRNIAYYLSFELPFRFKAQSISFVSGVRVERVNQKIYTRDFADLSDVIIEKNYIDFLPSVLVKYSPSHFVNLKLSYSQTINKPELREIAPFLYFDFYTQTSVRGDSSLRRAVSFNYDLRFEIFSKGDDMLSVGVFNKHIKSPIEKVVVSGSALGSERTFKNAKYASVYGTEIEFIKNVKFLKFIGNFSVIKSSVDVEGTEWTIERRGRSLQGQAPYMANLYVAYEKSDSRFNFGVLFSLIGPRVYDVSTQYQDDIIEIARYQIDLRMGLKLTKSLSINLIGKNLTTTPIVLKQGNYIYRKISTNASVSLDFTVKL</sequence>
<dbReference type="Proteomes" id="UP000320623">
    <property type="component" value="Unassembled WGS sequence"/>
</dbReference>
<dbReference type="Pfam" id="PF07715">
    <property type="entry name" value="Plug"/>
    <property type="match status" value="1"/>
</dbReference>
<dbReference type="AlphaFoldDB" id="A0A0S4MPE6"/>
<dbReference type="Pfam" id="PF13715">
    <property type="entry name" value="CarbopepD_reg_2"/>
    <property type="match status" value="1"/>
</dbReference>
<evidence type="ECO:0000256" key="2">
    <source>
        <dbReference type="ARBA" id="ARBA00023136"/>
    </source>
</evidence>
<evidence type="ECO:0000256" key="4">
    <source>
        <dbReference type="RuleBase" id="RU003357"/>
    </source>
</evidence>
<dbReference type="PANTHER" id="PTHR40980">
    <property type="entry name" value="PLUG DOMAIN-CONTAINING PROTEIN"/>
    <property type="match status" value="1"/>
</dbReference>
<dbReference type="PANTHER" id="PTHR40980:SF4">
    <property type="entry name" value="TONB-DEPENDENT RECEPTOR-LIKE BETA-BARREL DOMAIN-CONTAINING PROTEIN"/>
    <property type="match status" value="1"/>
</dbReference>
<feature type="domain" description="TonB-dependent receptor plug" evidence="6">
    <location>
        <begin position="136"/>
        <end position="224"/>
    </location>
</feature>